<organism evidence="1 2">
    <name type="scientific">Brucella rhizosphaerae</name>
    <dbReference type="NCBI Taxonomy" id="571254"/>
    <lineage>
        <taxon>Bacteria</taxon>
        <taxon>Pseudomonadati</taxon>
        <taxon>Pseudomonadota</taxon>
        <taxon>Alphaproteobacteria</taxon>
        <taxon>Hyphomicrobiales</taxon>
        <taxon>Brucellaceae</taxon>
        <taxon>Brucella/Ochrobactrum group</taxon>
        <taxon>Brucella</taxon>
    </lineage>
</organism>
<name>A0A256F4X9_9HYPH</name>
<sequence>MRDIFVGAAPAKAEPEIRNSEIAATAIVLGKITKYLSSNSRP</sequence>
<proteinExistence type="predicted"/>
<protein>
    <submittedName>
        <fullName evidence="1">Uncharacterized protein</fullName>
    </submittedName>
</protein>
<dbReference type="AlphaFoldDB" id="A0A256F4X9"/>
<keyword evidence="2" id="KW-1185">Reference proteome</keyword>
<dbReference type="EMBL" id="NNRK01000034">
    <property type="protein sequence ID" value="OYR09790.1"/>
    <property type="molecule type" value="Genomic_DNA"/>
</dbReference>
<reference evidence="1 2" key="1">
    <citation type="submission" date="2017-07" db="EMBL/GenBank/DDBJ databases">
        <title>Phylogenetic study on the rhizospheric bacterium Ochrobactrum sp. A44.</title>
        <authorList>
            <person name="Krzyzanowska D.M."/>
            <person name="Ossowicki A."/>
            <person name="Rajewska M."/>
            <person name="Maciag T."/>
            <person name="Kaczynski Z."/>
            <person name="Czerwicka M."/>
            <person name="Jafra S."/>
        </authorList>
    </citation>
    <scope>NUCLEOTIDE SEQUENCE [LARGE SCALE GENOMIC DNA]</scope>
    <source>
        <strain evidence="1 2">PR17</strain>
    </source>
</reference>
<accession>A0A256F4X9</accession>
<evidence type="ECO:0000313" key="2">
    <source>
        <dbReference type="Proteomes" id="UP000216345"/>
    </source>
</evidence>
<dbReference type="Proteomes" id="UP000216345">
    <property type="component" value="Unassembled WGS sequence"/>
</dbReference>
<comment type="caution">
    <text evidence="1">The sequence shown here is derived from an EMBL/GenBank/DDBJ whole genome shotgun (WGS) entry which is preliminary data.</text>
</comment>
<evidence type="ECO:0000313" key="1">
    <source>
        <dbReference type="EMBL" id="OYR09790.1"/>
    </source>
</evidence>
<gene>
    <name evidence="1" type="ORF">CEV32_2221</name>
</gene>